<organism evidence="2">
    <name type="scientific">uncultured Thermomicrobiales bacterium</name>
    <dbReference type="NCBI Taxonomy" id="1645740"/>
    <lineage>
        <taxon>Bacteria</taxon>
        <taxon>Pseudomonadati</taxon>
        <taxon>Thermomicrobiota</taxon>
        <taxon>Thermomicrobia</taxon>
        <taxon>Thermomicrobiales</taxon>
        <taxon>environmental samples</taxon>
    </lineage>
</organism>
<feature type="non-terminal residue" evidence="2">
    <location>
        <position position="42"/>
    </location>
</feature>
<feature type="non-terminal residue" evidence="2">
    <location>
        <position position="1"/>
    </location>
</feature>
<proteinExistence type="predicted"/>
<sequence>AHPAPPARRRGPPGGSGVLIGHRRAARSDRGRDPGGDWRPGM</sequence>
<gene>
    <name evidence="2" type="ORF">AVDCRST_MAG49-1360</name>
</gene>
<evidence type="ECO:0000313" key="2">
    <source>
        <dbReference type="EMBL" id="CAA9546218.1"/>
    </source>
</evidence>
<name>A0A6J4UBX5_9BACT</name>
<accession>A0A6J4UBX5</accession>
<feature type="region of interest" description="Disordered" evidence="1">
    <location>
        <begin position="1"/>
        <end position="42"/>
    </location>
</feature>
<dbReference type="AlphaFoldDB" id="A0A6J4UBX5"/>
<reference evidence="2" key="1">
    <citation type="submission" date="2020-02" db="EMBL/GenBank/DDBJ databases">
        <authorList>
            <person name="Meier V. D."/>
        </authorList>
    </citation>
    <scope>NUCLEOTIDE SEQUENCE</scope>
    <source>
        <strain evidence="2">AVDCRST_MAG49</strain>
    </source>
</reference>
<dbReference type="EMBL" id="CADCWG010000082">
    <property type="protein sequence ID" value="CAA9546218.1"/>
    <property type="molecule type" value="Genomic_DNA"/>
</dbReference>
<evidence type="ECO:0000256" key="1">
    <source>
        <dbReference type="SAM" id="MobiDB-lite"/>
    </source>
</evidence>
<protein>
    <submittedName>
        <fullName evidence="2">Uncharacterized protein</fullName>
    </submittedName>
</protein>
<feature type="compositionally biased region" description="Basic and acidic residues" evidence="1">
    <location>
        <begin position="26"/>
        <end position="36"/>
    </location>
</feature>